<evidence type="ECO:0000256" key="6">
    <source>
        <dbReference type="SAM" id="Phobius"/>
    </source>
</evidence>
<evidence type="ECO:0000256" key="5">
    <source>
        <dbReference type="ARBA" id="ARBA00023136"/>
    </source>
</evidence>
<evidence type="ECO:0000313" key="8">
    <source>
        <dbReference type="EMBL" id="MEO1770227.1"/>
    </source>
</evidence>
<name>A0ABV0ESB2_9ENTE</name>
<organism evidence="8 9">
    <name type="scientific">Candidatus Enterococcus ferrettii</name>
    <dbReference type="NCBI Taxonomy" id="2815324"/>
    <lineage>
        <taxon>Bacteria</taxon>
        <taxon>Bacillati</taxon>
        <taxon>Bacillota</taxon>
        <taxon>Bacilli</taxon>
        <taxon>Lactobacillales</taxon>
        <taxon>Enterococcaceae</taxon>
        <taxon>Enterococcus</taxon>
    </lineage>
</organism>
<keyword evidence="5 6" id="KW-0472">Membrane</keyword>
<dbReference type="Pfam" id="PF12698">
    <property type="entry name" value="ABC2_membrane_3"/>
    <property type="match status" value="1"/>
</dbReference>
<dbReference type="InterPro" id="IPR051449">
    <property type="entry name" value="ABC-2_transporter_component"/>
</dbReference>
<feature type="transmembrane region" description="Helical" evidence="6">
    <location>
        <begin position="189"/>
        <end position="209"/>
    </location>
</feature>
<dbReference type="EMBL" id="JAFREL020000001">
    <property type="protein sequence ID" value="MEO1770227.1"/>
    <property type="molecule type" value="Genomic_DNA"/>
</dbReference>
<evidence type="ECO:0000256" key="1">
    <source>
        <dbReference type="ARBA" id="ARBA00004651"/>
    </source>
</evidence>
<keyword evidence="2" id="KW-1003">Cell membrane</keyword>
<protein>
    <submittedName>
        <fullName evidence="8">ABC-2 type transport system permease</fullName>
    </submittedName>
</protein>
<evidence type="ECO:0000259" key="7">
    <source>
        <dbReference type="Pfam" id="PF12698"/>
    </source>
</evidence>
<feature type="transmembrane region" description="Helical" evidence="6">
    <location>
        <begin position="295"/>
        <end position="313"/>
    </location>
</feature>
<dbReference type="InterPro" id="IPR013525">
    <property type="entry name" value="ABC2_TM"/>
</dbReference>
<feature type="transmembrane region" description="Helical" evidence="6">
    <location>
        <begin position="266"/>
        <end position="288"/>
    </location>
</feature>
<keyword evidence="9" id="KW-1185">Reference proteome</keyword>
<evidence type="ECO:0000313" key="9">
    <source>
        <dbReference type="Proteomes" id="UP000664357"/>
    </source>
</evidence>
<accession>A0ABV0ESB2</accession>
<comment type="caution">
    <text evidence="8">The sequence shown here is derived from an EMBL/GenBank/DDBJ whole genome shotgun (WGS) entry which is preliminary data.</text>
</comment>
<dbReference type="PANTHER" id="PTHR30294:SF29">
    <property type="entry name" value="MULTIDRUG ABC TRANSPORTER PERMEASE YBHS-RELATED"/>
    <property type="match status" value="1"/>
</dbReference>
<comment type="subcellular location">
    <subcellularLocation>
        <location evidence="1">Cell membrane</location>
        <topology evidence="1">Multi-pass membrane protein</topology>
    </subcellularLocation>
</comment>
<dbReference type="Gene3D" id="3.40.1710.10">
    <property type="entry name" value="abc type-2 transporter like domain"/>
    <property type="match status" value="1"/>
</dbReference>
<dbReference type="Proteomes" id="UP000664357">
    <property type="component" value="Unassembled WGS sequence"/>
</dbReference>
<evidence type="ECO:0000256" key="4">
    <source>
        <dbReference type="ARBA" id="ARBA00022989"/>
    </source>
</evidence>
<reference evidence="8 9" key="1">
    <citation type="submission" date="2024-02" db="EMBL/GenBank/DDBJ databases">
        <title>The Genome Sequence of Enterococcus sp. DIV0159.</title>
        <authorList>
            <person name="Earl A."/>
            <person name="Manson A."/>
            <person name="Gilmore M."/>
            <person name="Sanders J."/>
            <person name="Shea T."/>
            <person name="Howe W."/>
            <person name="Livny J."/>
            <person name="Cuomo C."/>
            <person name="Neafsey D."/>
            <person name="Birren B."/>
        </authorList>
    </citation>
    <scope>NUCLEOTIDE SEQUENCE [LARGE SCALE GENOMIC DNA]</scope>
    <source>
        <strain evidence="8 9">665A</strain>
    </source>
</reference>
<gene>
    <name evidence="8" type="ORF">JZO67_002178</name>
</gene>
<evidence type="ECO:0000256" key="2">
    <source>
        <dbReference type="ARBA" id="ARBA00022475"/>
    </source>
</evidence>
<dbReference type="RefSeq" id="WP_207705370.1">
    <property type="nucleotide sequence ID" value="NZ_JAFREL020000001.1"/>
</dbReference>
<proteinExistence type="predicted"/>
<evidence type="ECO:0000256" key="3">
    <source>
        <dbReference type="ARBA" id="ARBA00022692"/>
    </source>
</evidence>
<feature type="transmembrane region" description="Helical" evidence="6">
    <location>
        <begin position="355"/>
        <end position="375"/>
    </location>
</feature>
<sequence>MTTYNAILQLLKRNKASLLLGIIIMGIITVFYAGQLKAEPEDLGGAKIVIFDKDDSAISRSLVKQLSTQHERVTLEDDSQKGIDDALYFDKAGYVLTIPKNFGADLAAGNKATVDSQTKPGTFSKSLVNTTINHFLNTYQTFQKQMPSMSQKEILTMTQDTLSEEGTVHFDNTYHQKRRQTVKASIYNLLAYGLFMTIFSGYSVINLAFNRKEIKDRNSCSPVSRRKLSRRISIGSLVYSFVCFVIFMAFVFFATDSGFNLLTGYFLLNTLVFSSVMVAFSILVTSVIKSSEAIAGINNVFIMGSCFISGVFVPTDMLPDVVMKIGSFTPTYWFVQNNELLGKTIEFNQAFKDKFLQQCLILLAFTAVFLVIHLITMKEKGGLSLFSKKENAVLEQ</sequence>
<keyword evidence="3 6" id="KW-0812">Transmembrane</keyword>
<feature type="transmembrane region" description="Helical" evidence="6">
    <location>
        <begin position="16"/>
        <end position="34"/>
    </location>
</feature>
<keyword evidence="4 6" id="KW-1133">Transmembrane helix</keyword>
<dbReference type="PANTHER" id="PTHR30294">
    <property type="entry name" value="MEMBRANE COMPONENT OF ABC TRANSPORTER YHHJ-RELATED"/>
    <property type="match status" value="1"/>
</dbReference>
<feature type="domain" description="ABC-2 type transporter transmembrane" evidence="7">
    <location>
        <begin position="18"/>
        <end position="372"/>
    </location>
</feature>
<feature type="transmembrane region" description="Helical" evidence="6">
    <location>
        <begin position="234"/>
        <end position="254"/>
    </location>
</feature>